<dbReference type="InterPro" id="IPR037944">
    <property type="entry name" value="PRX5-like"/>
</dbReference>
<evidence type="ECO:0000256" key="1">
    <source>
        <dbReference type="ARBA" id="ARBA00010505"/>
    </source>
</evidence>
<evidence type="ECO:0000256" key="5">
    <source>
        <dbReference type="ARBA" id="ARBA00023284"/>
    </source>
</evidence>
<comment type="similarity">
    <text evidence="1 7">Belongs to the peroxiredoxin family. Prx5 subfamily.</text>
</comment>
<reference evidence="9 10" key="1">
    <citation type="journal article" date="2018" name="IMA Fungus">
        <title>IMA Genome-F 10: Nine draft genome sequences of Claviceps purpurea s.lat., including C. arundinis, C. humidiphila, and C. cf. spartinae, pseudomolecules for the pitch canker pathogen Fusarium circinatum, draft genome of Davidsoniella eucalypti, Grosmannia galeiformis, Quambalaria eucalypti, and Teratosphaeria destructans.</title>
        <authorList>
            <person name="Wingfield B.D."/>
            <person name="Liu M."/>
            <person name="Nguyen H.D."/>
            <person name="Lane F.A."/>
            <person name="Morgan S.W."/>
            <person name="De Vos L."/>
            <person name="Wilken P.M."/>
            <person name="Duong T.A."/>
            <person name="Aylward J."/>
            <person name="Coetzee M.P."/>
            <person name="Dadej K."/>
            <person name="De Beer Z.W."/>
            <person name="Findlay W."/>
            <person name="Havenga M."/>
            <person name="Kolarik M."/>
            <person name="Menzies J.G."/>
            <person name="Naidoo K."/>
            <person name="Pochopski O."/>
            <person name="Shoukouhi P."/>
            <person name="Santana Q.C."/>
            <person name="Seifert K.A."/>
            <person name="Soal N."/>
            <person name="Steenkamp E.T."/>
            <person name="Tatham C.T."/>
            <person name="van der Nest M.A."/>
            <person name="Wingfield M.J."/>
        </authorList>
    </citation>
    <scope>NUCLEOTIDE SEQUENCE [LARGE SCALE GENOMIC DNA]</scope>
    <source>
        <strain evidence="9">CMW44962</strain>
    </source>
</reference>
<dbReference type="GO" id="GO:0008379">
    <property type="term" value="F:thioredoxin peroxidase activity"/>
    <property type="evidence" value="ECO:0007669"/>
    <property type="project" value="InterPro"/>
</dbReference>
<gene>
    <name evidence="9" type="ORF">Tdes44962_MAKER00141</name>
</gene>
<keyword evidence="4 7" id="KW-0560">Oxidoreductase</keyword>
<dbReference type="GO" id="GO:0042744">
    <property type="term" value="P:hydrogen peroxide catabolic process"/>
    <property type="evidence" value="ECO:0007669"/>
    <property type="project" value="TreeGrafter"/>
</dbReference>
<dbReference type="PROSITE" id="PS51352">
    <property type="entry name" value="THIOREDOXIN_2"/>
    <property type="match status" value="1"/>
</dbReference>
<reference evidence="9 10" key="2">
    <citation type="journal article" date="2021" name="Curr. Genet.">
        <title>Genetic response to nitrogen starvation in the aggressive Eucalyptus foliar pathogen Teratosphaeria destructans.</title>
        <authorList>
            <person name="Havenga M."/>
            <person name="Wingfield B.D."/>
            <person name="Wingfield M.J."/>
            <person name="Dreyer L.L."/>
            <person name="Roets F."/>
            <person name="Aylward J."/>
        </authorList>
    </citation>
    <scope>NUCLEOTIDE SEQUENCE [LARGE SCALE GENOMIC DNA]</scope>
    <source>
        <strain evidence="9">CMW44962</strain>
    </source>
</reference>
<organism evidence="9 10">
    <name type="scientific">Teratosphaeria destructans</name>
    <dbReference type="NCBI Taxonomy" id="418781"/>
    <lineage>
        <taxon>Eukaryota</taxon>
        <taxon>Fungi</taxon>
        <taxon>Dikarya</taxon>
        <taxon>Ascomycota</taxon>
        <taxon>Pezizomycotina</taxon>
        <taxon>Dothideomycetes</taxon>
        <taxon>Dothideomycetidae</taxon>
        <taxon>Mycosphaerellales</taxon>
        <taxon>Teratosphaeriaceae</taxon>
        <taxon>Teratosphaeria</taxon>
    </lineage>
</organism>
<dbReference type="InterPro" id="IPR013766">
    <property type="entry name" value="Thioredoxin_domain"/>
</dbReference>
<dbReference type="Proteomes" id="UP001138500">
    <property type="component" value="Unassembled WGS sequence"/>
</dbReference>
<evidence type="ECO:0000256" key="7">
    <source>
        <dbReference type="RuleBase" id="RU366011"/>
    </source>
</evidence>
<evidence type="ECO:0000256" key="4">
    <source>
        <dbReference type="ARBA" id="ARBA00023002"/>
    </source>
</evidence>
<dbReference type="InterPro" id="IPR036249">
    <property type="entry name" value="Thioredoxin-like_sf"/>
</dbReference>
<dbReference type="InterPro" id="IPR013740">
    <property type="entry name" value="Redoxin"/>
</dbReference>
<keyword evidence="2 7" id="KW-0575">Peroxidase</keyword>
<proteinExistence type="inferred from homology"/>
<name>A0A9W7W8J7_9PEZI</name>
<dbReference type="SUPFAM" id="SSF52833">
    <property type="entry name" value="Thioredoxin-like"/>
    <property type="match status" value="1"/>
</dbReference>
<dbReference type="EMBL" id="RIBY02000001">
    <property type="protein sequence ID" value="KAH9845930.1"/>
    <property type="molecule type" value="Genomic_DNA"/>
</dbReference>
<evidence type="ECO:0000256" key="6">
    <source>
        <dbReference type="PIRSR" id="PIRSR637944-1"/>
    </source>
</evidence>
<dbReference type="GO" id="GO:0005777">
    <property type="term" value="C:peroxisome"/>
    <property type="evidence" value="ECO:0007669"/>
    <property type="project" value="TreeGrafter"/>
</dbReference>
<accession>A0A9W7W8J7</accession>
<feature type="domain" description="Thioredoxin" evidence="8">
    <location>
        <begin position="4"/>
        <end position="176"/>
    </location>
</feature>
<evidence type="ECO:0000256" key="3">
    <source>
        <dbReference type="ARBA" id="ARBA00022862"/>
    </source>
</evidence>
<evidence type="ECO:0000259" key="8">
    <source>
        <dbReference type="PROSITE" id="PS51352"/>
    </source>
</evidence>
<dbReference type="GO" id="GO:0045454">
    <property type="term" value="P:cell redox homeostasis"/>
    <property type="evidence" value="ECO:0007669"/>
    <property type="project" value="TreeGrafter"/>
</dbReference>
<dbReference type="OrthoDB" id="195498at2759"/>
<dbReference type="PANTHER" id="PTHR10430:SF16">
    <property type="entry name" value="PEROXIREDOXIN-5, MITOCHONDRIAL"/>
    <property type="match status" value="1"/>
</dbReference>
<dbReference type="AlphaFoldDB" id="A0A9W7W8J7"/>
<dbReference type="GO" id="GO:0034599">
    <property type="term" value="P:cellular response to oxidative stress"/>
    <property type="evidence" value="ECO:0007669"/>
    <property type="project" value="InterPro"/>
</dbReference>
<keyword evidence="3 7" id="KW-0049">Antioxidant</keyword>
<keyword evidence="5 7" id="KW-0676">Redox-active center</keyword>
<comment type="function">
    <text evidence="7">Thiol-specific peroxidase that catalyzes the reduction of hydrogen peroxide and organic hydroperoxides to water and alcohols, respectively. Plays a role in cell protection against oxidative stress by detoxifying peroxides.</text>
</comment>
<dbReference type="Pfam" id="PF08534">
    <property type="entry name" value="Redoxin"/>
    <property type="match status" value="1"/>
</dbReference>
<evidence type="ECO:0000313" key="10">
    <source>
        <dbReference type="Proteomes" id="UP001138500"/>
    </source>
</evidence>
<dbReference type="PANTHER" id="PTHR10430">
    <property type="entry name" value="PEROXIREDOXIN"/>
    <property type="match status" value="1"/>
</dbReference>
<sequence>MPPLQVGDKFPDGVQFEYAPPLISPPARSHTAVLTTSSTFDASKEFKGKKVVIVSVPGAFTPGCQANHIPPILANLETFIQKGVDLVAVIGFNDAWVMSAWGKVNGVKGDSKILFLSDTKSFFSKNHGWDAGMGERNGRWAMIVDKDGTVTAATFISKTMLTFPRVSGADAILSKL</sequence>
<evidence type="ECO:0000313" key="9">
    <source>
        <dbReference type="EMBL" id="KAH9845930.1"/>
    </source>
</evidence>
<dbReference type="CDD" id="cd03013">
    <property type="entry name" value="PRX5_like"/>
    <property type="match status" value="1"/>
</dbReference>
<feature type="active site" description="Cysteine sulfenic acid (-SOH) intermediate" evidence="6">
    <location>
        <position position="64"/>
    </location>
</feature>
<evidence type="ECO:0000256" key="2">
    <source>
        <dbReference type="ARBA" id="ARBA00022559"/>
    </source>
</evidence>
<dbReference type="GO" id="GO:0005739">
    <property type="term" value="C:mitochondrion"/>
    <property type="evidence" value="ECO:0007669"/>
    <property type="project" value="TreeGrafter"/>
</dbReference>
<keyword evidence="10" id="KW-1185">Reference proteome</keyword>
<dbReference type="Gene3D" id="3.40.30.10">
    <property type="entry name" value="Glutaredoxin"/>
    <property type="match status" value="1"/>
</dbReference>
<comment type="caution">
    <text evidence="9">The sequence shown here is derived from an EMBL/GenBank/DDBJ whole genome shotgun (WGS) entry which is preliminary data.</text>
</comment>
<protein>
    <submittedName>
        <fullName evidence="9">Peroxisomal membrane protein</fullName>
    </submittedName>
</protein>